<evidence type="ECO:0008006" key="3">
    <source>
        <dbReference type="Google" id="ProtNLM"/>
    </source>
</evidence>
<dbReference type="Proteomes" id="UP001341840">
    <property type="component" value="Unassembled WGS sequence"/>
</dbReference>
<name>A0ABU6T7Z3_9FABA</name>
<keyword evidence="2" id="KW-1185">Reference proteome</keyword>
<sequence>MWVRLRQKEISSWLPMPSGRQEQGNGVSITLPIEGIGFYFKATTLHLSVFFNGKKLIKKHLTLYGTDHHSRLFILFLTSDYFVYQFCQDYCFKLVISHFSRMKVQSSGVHWVCKQDI</sequence>
<reference evidence="1 2" key="1">
    <citation type="journal article" date="2023" name="Plants (Basel)">
        <title>Bridging the Gap: Combining Genomics and Transcriptomics Approaches to Understand Stylosanthes scabra, an Orphan Legume from the Brazilian Caatinga.</title>
        <authorList>
            <person name="Ferreira-Neto J.R.C."/>
            <person name="da Silva M.D."/>
            <person name="Binneck E."/>
            <person name="de Melo N.F."/>
            <person name="da Silva R.H."/>
            <person name="de Melo A.L.T.M."/>
            <person name="Pandolfi V."/>
            <person name="Bustamante F.O."/>
            <person name="Brasileiro-Vidal A.C."/>
            <person name="Benko-Iseppon A.M."/>
        </authorList>
    </citation>
    <scope>NUCLEOTIDE SEQUENCE [LARGE SCALE GENOMIC DNA]</scope>
    <source>
        <tissue evidence="1">Leaves</tissue>
    </source>
</reference>
<gene>
    <name evidence="1" type="ORF">PIB30_019066</name>
</gene>
<comment type="caution">
    <text evidence="1">The sequence shown here is derived from an EMBL/GenBank/DDBJ whole genome shotgun (WGS) entry which is preliminary data.</text>
</comment>
<organism evidence="1 2">
    <name type="scientific">Stylosanthes scabra</name>
    <dbReference type="NCBI Taxonomy" id="79078"/>
    <lineage>
        <taxon>Eukaryota</taxon>
        <taxon>Viridiplantae</taxon>
        <taxon>Streptophyta</taxon>
        <taxon>Embryophyta</taxon>
        <taxon>Tracheophyta</taxon>
        <taxon>Spermatophyta</taxon>
        <taxon>Magnoliopsida</taxon>
        <taxon>eudicotyledons</taxon>
        <taxon>Gunneridae</taxon>
        <taxon>Pentapetalae</taxon>
        <taxon>rosids</taxon>
        <taxon>fabids</taxon>
        <taxon>Fabales</taxon>
        <taxon>Fabaceae</taxon>
        <taxon>Papilionoideae</taxon>
        <taxon>50 kb inversion clade</taxon>
        <taxon>dalbergioids sensu lato</taxon>
        <taxon>Dalbergieae</taxon>
        <taxon>Pterocarpus clade</taxon>
        <taxon>Stylosanthes</taxon>
    </lineage>
</organism>
<evidence type="ECO:0000313" key="1">
    <source>
        <dbReference type="EMBL" id="MED6144822.1"/>
    </source>
</evidence>
<proteinExistence type="predicted"/>
<dbReference type="EMBL" id="JASCZI010090679">
    <property type="protein sequence ID" value="MED6144822.1"/>
    <property type="molecule type" value="Genomic_DNA"/>
</dbReference>
<accession>A0ABU6T7Z3</accession>
<evidence type="ECO:0000313" key="2">
    <source>
        <dbReference type="Proteomes" id="UP001341840"/>
    </source>
</evidence>
<protein>
    <recommendedName>
        <fullName evidence="3">Galectin</fullName>
    </recommendedName>
</protein>